<feature type="compositionally biased region" description="Basic residues" evidence="1">
    <location>
        <begin position="66"/>
        <end position="77"/>
    </location>
</feature>
<dbReference type="Proteomes" id="UP001172155">
    <property type="component" value="Unassembled WGS sequence"/>
</dbReference>
<name>A0AA40F5T4_9PEZI</name>
<sequence length="77" mass="8738">MDGPRWGRRQDREGAPQHGKEGKLGKRLASVRAGRGREGVDRQYRRGGLLPSRDRGVGFGSGLWGSRRKRPWRSRRG</sequence>
<evidence type="ECO:0000313" key="2">
    <source>
        <dbReference type="EMBL" id="KAK0751788.1"/>
    </source>
</evidence>
<feature type="compositionally biased region" description="Basic and acidic residues" evidence="1">
    <location>
        <begin position="8"/>
        <end position="24"/>
    </location>
</feature>
<feature type="compositionally biased region" description="Basic and acidic residues" evidence="1">
    <location>
        <begin position="35"/>
        <end position="44"/>
    </location>
</feature>
<feature type="region of interest" description="Disordered" evidence="1">
    <location>
        <begin position="1"/>
        <end position="77"/>
    </location>
</feature>
<proteinExistence type="predicted"/>
<organism evidence="2 3">
    <name type="scientific">Schizothecium vesticola</name>
    <dbReference type="NCBI Taxonomy" id="314040"/>
    <lineage>
        <taxon>Eukaryota</taxon>
        <taxon>Fungi</taxon>
        <taxon>Dikarya</taxon>
        <taxon>Ascomycota</taxon>
        <taxon>Pezizomycotina</taxon>
        <taxon>Sordariomycetes</taxon>
        <taxon>Sordariomycetidae</taxon>
        <taxon>Sordariales</taxon>
        <taxon>Schizotheciaceae</taxon>
        <taxon>Schizothecium</taxon>
    </lineage>
</organism>
<gene>
    <name evidence="2" type="ORF">B0T18DRAFT_403400</name>
</gene>
<evidence type="ECO:0000313" key="3">
    <source>
        <dbReference type="Proteomes" id="UP001172155"/>
    </source>
</evidence>
<reference evidence="2" key="1">
    <citation type="submission" date="2023-06" db="EMBL/GenBank/DDBJ databases">
        <title>Genome-scale phylogeny and comparative genomics of the fungal order Sordariales.</title>
        <authorList>
            <consortium name="Lawrence Berkeley National Laboratory"/>
            <person name="Hensen N."/>
            <person name="Bonometti L."/>
            <person name="Westerberg I."/>
            <person name="Brannstrom I.O."/>
            <person name="Guillou S."/>
            <person name="Cros-Aarteil S."/>
            <person name="Calhoun S."/>
            <person name="Haridas S."/>
            <person name="Kuo A."/>
            <person name="Mondo S."/>
            <person name="Pangilinan J."/>
            <person name="Riley R."/>
            <person name="LaButti K."/>
            <person name="Andreopoulos B."/>
            <person name="Lipzen A."/>
            <person name="Chen C."/>
            <person name="Yanf M."/>
            <person name="Daum C."/>
            <person name="Ng V."/>
            <person name="Clum A."/>
            <person name="Steindorff A."/>
            <person name="Ohm R."/>
            <person name="Martin F."/>
            <person name="Silar P."/>
            <person name="Natvig D."/>
            <person name="Lalanne C."/>
            <person name="Gautier V."/>
            <person name="Ament-velasquez S.L."/>
            <person name="Kruys A."/>
            <person name="Hutchinson M.I."/>
            <person name="Powell A.J."/>
            <person name="Barry K."/>
            <person name="Miller A.N."/>
            <person name="Grigoriev I.V."/>
            <person name="Debuchy R."/>
            <person name="Gladieux P."/>
            <person name="Thoren M.H."/>
            <person name="Johannesson H."/>
        </authorList>
    </citation>
    <scope>NUCLEOTIDE SEQUENCE</scope>
    <source>
        <strain evidence="2">SMH3187-1</strain>
    </source>
</reference>
<dbReference type="AlphaFoldDB" id="A0AA40F5T4"/>
<comment type="caution">
    <text evidence="2">The sequence shown here is derived from an EMBL/GenBank/DDBJ whole genome shotgun (WGS) entry which is preliminary data.</text>
</comment>
<accession>A0AA40F5T4</accession>
<protein>
    <submittedName>
        <fullName evidence="2">Uncharacterized protein</fullName>
    </submittedName>
</protein>
<keyword evidence="3" id="KW-1185">Reference proteome</keyword>
<evidence type="ECO:0000256" key="1">
    <source>
        <dbReference type="SAM" id="MobiDB-lite"/>
    </source>
</evidence>
<dbReference type="EMBL" id="JAUKUD010000002">
    <property type="protein sequence ID" value="KAK0751788.1"/>
    <property type="molecule type" value="Genomic_DNA"/>
</dbReference>